<dbReference type="Proteomes" id="UP000056209">
    <property type="component" value="Unassembled WGS sequence"/>
</dbReference>
<reference evidence="3" key="1">
    <citation type="submission" date="2015-11" db="EMBL/GenBank/DDBJ databases">
        <title>Draft Genome Sequence of the Radioresistant Bacterium Deinococcus grandis, Isolated from Freshwater Fish in Japan.</title>
        <authorList>
            <person name="Satoh K."/>
            <person name="Onodera T."/>
            <person name="Omoso K."/>
            <person name="Takeda-Yano K."/>
            <person name="Katayama T."/>
            <person name="Oono Y."/>
            <person name="Narumi I."/>
        </authorList>
    </citation>
    <scope>NUCLEOTIDE SEQUENCE [LARGE SCALE GENOMIC DNA]</scope>
    <source>
        <strain evidence="3">ATCC 43672</strain>
    </source>
</reference>
<protein>
    <recommendedName>
        <fullName evidence="1">Pvc16 N-terminal domain-containing protein</fullName>
    </recommendedName>
</protein>
<proteinExistence type="predicted"/>
<sequence>MIADVQQALRDLIYTEAQLPRDAIDIRFAAPTGSWVSSLTRPTLNLFLHDLRENAGLRSMEFSHAPGPGGVQRQLAPRRMDLRFLITVFFKAQLDELGRDEWNVLWRVLAALLRQDEWEDRYLPDEARRLNLGVLGSVTHGDTPQSVFTSLGLSLRPHLQYTVTVPLDLNVGTYAPLVLERDLAVRGGPDRDAPLASQRRRSSWQLRAPDGRPLADALVRSDSGARGYTDPTGTVHLDAPRDAVGTLHVLTLDGQTHTLTPHTEQAQLTLDVPGGPA</sequence>
<evidence type="ECO:0000259" key="1">
    <source>
        <dbReference type="Pfam" id="PF14065"/>
    </source>
</evidence>
<comment type="caution">
    <text evidence="2">The sequence shown here is derived from an EMBL/GenBank/DDBJ whole genome shotgun (WGS) entry which is preliminary data.</text>
</comment>
<accession>A0A124BS72</accession>
<dbReference type="AlphaFoldDB" id="A0A124BS72"/>
<gene>
    <name evidence="2" type="ORF">DEIGR_200270</name>
</gene>
<dbReference type="InterPro" id="IPR025351">
    <property type="entry name" value="Pvc16_N"/>
</dbReference>
<evidence type="ECO:0000313" key="3">
    <source>
        <dbReference type="Proteomes" id="UP000056209"/>
    </source>
</evidence>
<name>A0A124BS72_9DEIO</name>
<evidence type="ECO:0000313" key="2">
    <source>
        <dbReference type="EMBL" id="GAQ23415.1"/>
    </source>
</evidence>
<dbReference type="RefSeq" id="WP_083524240.1">
    <property type="nucleotide sequence ID" value="NZ_BCMS01000002.1"/>
</dbReference>
<keyword evidence="3" id="KW-1185">Reference proteome</keyword>
<dbReference type="Pfam" id="PF14065">
    <property type="entry name" value="Pvc16_N"/>
    <property type="match status" value="1"/>
</dbReference>
<dbReference type="OrthoDB" id="59243at2"/>
<feature type="domain" description="Pvc16 N-terminal" evidence="1">
    <location>
        <begin position="4"/>
        <end position="168"/>
    </location>
</feature>
<dbReference type="EMBL" id="BCMS01000002">
    <property type="protein sequence ID" value="GAQ23415.1"/>
    <property type="molecule type" value="Genomic_DNA"/>
</dbReference>
<organism evidence="2 3">
    <name type="scientific">Deinococcus grandis</name>
    <dbReference type="NCBI Taxonomy" id="57498"/>
    <lineage>
        <taxon>Bacteria</taxon>
        <taxon>Thermotogati</taxon>
        <taxon>Deinococcota</taxon>
        <taxon>Deinococci</taxon>
        <taxon>Deinococcales</taxon>
        <taxon>Deinococcaceae</taxon>
        <taxon>Deinococcus</taxon>
    </lineage>
</organism>